<evidence type="ECO:0000256" key="8">
    <source>
        <dbReference type="ARBA" id="ARBA00023170"/>
    </source>
</evidence>
<keyword evidence="6 11" id="KW-0798">TonB box</keyword>
<sequence>MNKKKVQISVITALMSVCVWSQEKKIENTTTLDEVVVLDSKFALSKEKSGKVITKISSEALQNFAGQSVATVLNSVAGIEMNGNQSGNGKNLGYYIRGGKNNQVLILIDGQPVVDASGISMEFDLRLLSTEAVESIEIMKGSASTLYGSGAATGVIHITLKKTGNQKIQAKAYLNGGTNNTSWTKKSSPEDINAGFSVQGKYQKINYLAMINSTETKGISQIAEPEKGIVYESDRLSKLNYLGKINYKLNAALQVDFLGQFDKVTSYFDGTYNHTNTNDTDKNVSKSEQIRFGISPKWQYTKGALTLQTGFTTIKRDYQTYYSFLNDVSQDAYASKNVNVDAFNKYVFSKSFFLITGTQFQFNNMNYTSSYSNIMAENAKFNMADPYFSGVYNSTFGLNVNVGARLNHHSQYGNQWVYHINPSYTFKKTPIKLISSISTAFLTPSLYQLYSEYGNKNLTPERNKTVEMGFETTFLKNKGQVNLVGFYREQENFIGFYTNPVTYEGMYVNIDGNNKARGIETEWAYRFNPQWSCQANYTYIHVDEALNRLIPKHKVNVAIDYQIQKRTHINLNYQYVDSKNDFYFDENYQKVDAVLASYQWVNGSIRYQLIKDRLDVFSNITNIFNEKFVENIGYNTRGRNFRFGLMIKL</sequence>
<dbReference type="Pfam" id="PF07715">
    <property type="entry name" value="Plug"/>
    <property type="match status" value="1"/>
</dbReference>
<feature type="domain" description="TonB-dependent receptor plug" evidence="13">
    <location>
        <begin position="46"/>
        <end position="155"/>
    </location>
</feature>
<comment type="caution">
    <text evidence="14">The sequence shown here is derived from an EMBL/GenBank/DDBJ whole genome shotgun (WGS) entry which is preliminary data.</text>
</comment>
<evidence type="ECO:0000256" key="1">
    <source>
        <dbReference type="ARBA" id="ARBA00004571"/>
    </source>
</evidence>
<dbReference type="PROSITE" id="PS52016">
    <property type="entry name" value="TONB_DEPENDENT_REC_3"/>
    <property type="match status" value="1"/>
</dbReference>
<protein>
    <submittedName>
        <fullName evidence="14">TonB-dependent receptor</fullName>
    </submittedName>
</protein>
<dbReference type="PANTHER" id="PTHR30069">
    <property type="entry name" value="TONB-DEPENDENT OUTER MEMBRANE RECEPTOR"/>
    <property type="match status" value="1"/>
</dbReference>
<evidence type="ECO:0000256" key="4">
    <source>
        <dbReference type="ARBA" id="ARBA00022692"/>
    </source>
</evidence>
<dbReference type="EMBL" id="PCMW01000033">
    <property type="protein sequence ID" value="PDS25069.1"/>
    <property type="molecule type" value="Genomic_DNA"/>
</dbReference>
<dbReference type="RefSeq" id="WP_097553915.1">
    <property type="nucleotide sequence ID" value="NZ_PCMW01000033.1"/>
</dbReference>
<dbReference type="AlphaFoldDB" id="A0A2H3KJM8"/>
<evidence type="ECO:0000256" key="5">
    <source>
        <dbReference type="ARBA" id="ARBA00022729"/>
    </source>
</evidence>
<dbReference type="GO" id="GO:0015344">
    <property type="term" value="F:siderophore uptake transmembrane transporter activity"/>
    <property type="evidence" value="ECO:0007669"/>
    <property type="project" value="TreeGrafter"/>
</dbReference>
<dbReference type="InterPro" id="IPR037066">
    <property type="entry name" value="Plug_dom_sf"/>
</dbReference>
<keyword evidence="4 10" id="KW-0812">Transmembrane</keyword>
<evidence type="ECO:0000313" key="14">
    <source>
        <dbReference type="EMBL" id="PDS25069.1"/>
    </source>
</evidence>
<feature type="domain" description="TonB-dependent receptor-like beta-barrel" evidence="12">
    <location>
        <begin position="264"/>
        <end position="623"/>
    </location>
</feature>
<keyword evidence="9 10" id="KW-0998">Cell outer membrane</keyword>
<comment type="subcellular location">
    <subcellularLocation>
        <location evidence="1 10">Cell outer membrane</location>
        <topology evidence="1 10">Multi-pass membrane protein</topology>
    </subcellularLocation>
</comment>
<evidence type="ECO:0000256" key="11">
    <source>
        <dbReference type="RuleBase" id="RU003357"/>
    </source>
</evidence>
<gene>
    <name evidence="14" type="ORF">B0A77_06160</name>
</gene>
<name>A0A2H3KJM8_9FLAO</name>
<dbReference type="OrthoDB" id="9758472at2"/>
<proteinExistence type="inferred from homology"/>
<dbReference type="GO" id="GO:0009279">
    <property type="term" value="C:cell outer membrane"/>
    <property type="evidence" value="ECO:0007669"/>
    <property type="project" value="UniProtKB-SubCell"/>
</dbReference>
<dbReference type="Gene3D" id="2.170.130.10">
    <property type="entry name" value="TonB-dependent receptor, plug domain"/>
    <property type="match status" value="1"/>
</dbReference>
<dbReference type="Gene3D" id="2.40.170.20">
    <property type="entry name" value="TonB-dependent receptor, beta-barrel domain"/>
    <property type="match status" value="1"/>
</dbReference>
<dbReference type="GO" id="GO:0044718">
    <property type="term" value="P:siderophore transmembrane transport"/>
    <property type="evidence" value="ECO:0007669"/>
    <property type="project" value="TreeGrafter"/>
</dbReference>
<evidence type="ECO:0000259" key="13">
    <source>
        <dbReference type="Pfam" id="PF07715"/>
    </source>
</evidence>
<dbReference type="SUPFAM" id="SSF56935">
    <property type="entry name" value="Porins"/>
    <property type="match status" value="1"/>
</dbReference>
<evidence type="ECO:0000256" key="7">
    <source>
        <dbReference type="ARBA" id="ARBA00023136"/>
    </source>
</evidence>
<keyword evidence="7 10" id="KW-0472">Membrane</keyword>
<dbReference type="InterPro" id="IPR036942">
    <property type="entry name" value="Beta-barrel_TonB_sf"/>
</dbReference>
<evidence type="ECO:0000256" key="2">
    <source>
        <dbReference type="ARBA" id="ARBA00022448"/>
    </source>
</evidence>
<evidence type="ECO:0000256" key="10">
    <source>
        <dbReference type="PROSITE-ProRule" id="PRU01360"/>
    </source>
</evidence>
<dbReference type="Pfam" id="PF00593">
    <property type="entry name" value="TonB_dep_Rec_b-barrel"/>
    <property type="match status" value="1"/>
</dbReference>
<dbReference type="InterPro" id="IPR000531">
    <property type="entry name" value="Beta-barrel_TonB"/>
</dbReference>
<keyword evidence="3 10" id="KW-1134">Transmembrane beta strand</keyword>
<organism evidence="14 15">
    <name type="scientific">Flavobacterium branchiophilum</name>
    <dbReference type="NCBI Taxonomy" id="55197"/>
    <lineage>
        <taxon>Bacteria</taxon>
        <taxon>Pseudomonadati</taxon>
        <taxon>Bacteroidota</taxon>
        <taxon>Flavobacteriia</taxon>
        <taxon>Flavobacteriales</taxon>
        <taxon>Flavobacteriaceae</taxon>
        <taxon>Flavobacterium</taxon>
    </lineage>
</organism>
<keyword evidence="5" id="KW-0732">Signal</keyword>
<evidence type="ECO:0000313" key="15">
    <source>
        <dbReference type="Proteomes" id="UP000220828"/>
    </source>
</evidence>
<dbReference type="PANTHER" id="PTHR30069:SF29">
    <property type="entry name" value="HEMOGLOBIN AND HEMOGLOBIN-HAPTOGLOBIN-BINDING PROTEIN 1-RELATED"/>
    <property type="match status" value="1"/>
</dbReference>
<evidence type="ECO:0000259" key="12">
    <source>
        <dbReference type="Pfam" id="PF00593"/>
    </source>
</evidence>
<dbReference type="InterPro" id="IPR012910">
    <property type="entry name" value="Plug_dom"/>
</dbReference>
<evidence type="ECO:0000256" key="9">
    <source>
        <dbReference type="ARBA" id="ARBA00023237"/>
    </source>
</evidence>
<evidence type="ECO:0000256" key="3">
    <source>
        <dbReference type="ARBA" id="ARBA00022452"/>
    </source>
</evidence>
<reference evidence="14 15" key="1">
    <citation type="submission" date="2017-09" db="EMBL/GenBank/DDBJ databases">
        <title>Whole genomes of Flavobacteriaceae.</title>
        <authorList>
            <person name="Stine C."/>
            <person name="Li C."/>
            <person name="Tadesse D."/>
        </authorList>
    </citation>
    <scope>NUCLEOTIDE SEQUENCE [LARGE SCALE GENOMIC DNA]</scope>
    <source>
        <strain evidence="14 15">ATCC 35036</strain>
    </source>
</reference>
<accession>A0A2H3KJM8</accession>
<comment type="similarity">
    <text evidence="10 11">Belongs to the TonB-dependent receptor family.</text>
</comment>
<dbReference type="InterPro" id="IPR039426">
    <property type="entry name" value="TonB-dep_rcpt-like"/>
</dbReference>
<keyword evidence="2 10" id="KW-0813">Transport</keyword>
<dbReference type="Proteomes" id="UP000220828">
    <property type="component" value="Unassembled WGS sequence"/>
</dbReference>
<keyword evidence="8 14" id="KW-0675">Receptor</keyword>
<evidence type="ECO:0000256" key="6">
    <source>
        <dbReference type="ARBA" id="ARBA00023077"/>
    </source>
</evidence>